<keyword evidence="1" id="KW-0143">Chaperone</keyword>
<dbReference type="Gramene" id="QL03p029584:mrna">
    <property type="protein sequence ID" value="QL03p029584:mrna"/>
    <property type="gene ID" value="QL03p029584"/>
</dbReference>
<dbReference type="PANTHER" id="PTHR33322:SF4">
    <property type="entry name" value="BAG DOMAIN CONTAINING PROTEIN, EXPRESSED"/>
    <property type="match status" value="1"/>
</dbReference>
<dbReference type="EnsemblPlants" id="QL03p029584:mrna">
    <property type="protein sequence ID" value="QL03p029584:mrna"/>
    <property type="gene ID" value="QL03p029584"/>
</dbReference>
<feature type="domain" description="BAG" evidence="2">
    <location>
        <begin position="59"/>
        <end position="136"/>
    </location>
</feature>
<evidence type="ECO:0000256" key="1">
    <source>
        <dbReference type="ARBA" id="ARBA00023186"/>
    </source>
</evidence>
<dbReference type="InterPro" id="IPR003103">
    <property type="entry name" value="BAG_domain"/>
</dbReference>
<reference evidence="3 4" key="1">
    <citation type="journal article" date="2016" name="G3 (Bethesda)">
        <title>First Draft Assembly and Annotation of the Genome of a California Endemic Oak Quercus lobata Nee (Fagaceae).</title>
        <authorList>
            <person name="Sork V.L."/>
            <person name="Fitz-Gibbon S.T."/>
            <person name="Puiu D."/>
            <person name="Crepeau M."/>
            <person name="Gugger P.F."/>
            <person name="Sherman R."/>
            <person name="Stevens K."/>
            <person name="Langley C.H."/>
            <person name="Pellegrini M."/>
            <person name="Salzberg S.L."/>
        </authorList>
    </citation>
    <scope>NUCLEOTIDE SEQUENCE [LARGE SCALE GENOMIC DNA]</scope>
    <source>
        <strain evidence="3 4">cv. SW786</strain>
    </source>
</reference>
<name>A0A7N2L7L2_QUELO</name>
<accession>A0A7N2L7L2</accession>
<evidence type="ECO:0000259" key="2">
    <source>
        <dbReference type="PROSITE" id="PS51035"/>
    </source>
</evidence>
<dbReference type="AlphaFoldDB" id="A0A7N2L7L2"/>
<reference evidence="3" key="2">
    <citation type="submission" date="2021-01" db="UniProtKB">
        <authorList>
            <consortium name="EnsemblPlants"/>
        </authorList>
    </citation>
    <scope>IDENTIFICATION</scope>
</reference>
<organism evidence="3 4">
    <name type="scientific">Quercus lobata</name>
    <name type="common">Valley oak</name>
    <dbReference type="NCBI Taxonomy" id="97700"/>
    <lineage>
        <taxon>Eukaryota</taxon>
        <taxon>Viridiplantae</taxon>
        <taxon>Streptophyta</taxon>
        <taxon>Embryophyta</taxon>
        <taxon>Tracheophyta</taxon>
        <taxon>Spermatophyta</taxon>
        <taxon>Magnoliopsida</taxon>
        <taxon>eudicotyledons</taxon>
        <taxon>Gunneridae</taxon>
        <taxon>Pentapetalae</taxon>
        <taxon>rosids</taxon>
        <taxon>fabids</taxon>
        <taxon>Fagales</taxon>
        <taxon>Fagaceae</taxon>
        <taxon>Quercus</taxon>
    </lineage>
</organism>
<dbReference type="Gene3D" id="1.20.58.120">
    <property type="entry name" value="BAG domain"/>
    <property type="match status" value="1"/>
</dbReference>
<protein>
    <recommendedName>
        <fullName evidence="2">BAG domain-containing protein</fullName>
    </recommendedName>
</protein>
<dbReference type="FunFam" id="1.20.58.120:FF:000010">
    <property type="entry name" value="BAG family molecular chaperone regulator 6"/>
    <property type="match status" value="1"/>
</dbReference>
<dbReference type="Pfam" id="PF02179">
    <property type="entry name" value="BAG"/>
    <property type="match status" value="1"/>
</dbReference>
<dbReference type="InParanoid" id="A0A7N2L7L2"/>
<dbReference type="GO" id="GO:0006457">
    <property type="term" value="P:protein folding"/>
    <property type="evidence" value="ECO:0007669"/>
    <property type="project" value="TreeGrafter"/>
</dbReference>
<keyword evidence="4" id="KW-1185">Reference proteome</keyword>
<dbReference type="GO" id="GO:0009506">
    <property type="term" value="C:plasmodesma"/>
    <property type="evidence" value="ECO:0007669"/>
    <property type="project" value="TreeGrafter"/>
</dbReference>
<evidence type="ECO:0000313" key="4">
    <source>
        <dbReference type="Proteomes" id="UP000594261"/>
    </source>
</evidence>
<dbReference type="PROSITE" id="PS51035">
    <property type="entry name" value="BAG"/>
    <property type="match status" value="1"/>
</dbReference>
<proteinExistence type="predicted"/>
<dbReference type="InterPro" id="IPR040400">
    <property type="entry name" value="BAG5/6/7/8"/>
</dbReference>
<sequence length="175" mass="19545">MKHRRGWEGAAPESDVGCGDQHGCPRVGAVSELLLFFFFFHKFASTQLNLCRTGQSVKKIAAIRREVDEVERQISREEALESMKKDPKERLRVNETLMSLLFRLDSVRGVDSRVRDCRKSVIKRAIALQEFLDSIVADGQTLTLGGEVDEASDSSEIGEKEGKVSESKVEIFGAN</sequence>
<dbReference type="PANTHER" id="PTHR33322">
    <property type="entry name" value="BAG DOMAIN CONTAINING PROTEIN, EXPRESSED"/>
    <property type="match status" value="1"/>
</dbReference>
<dbReference type="EMBL" id="LRBV02000003">
    <property type="status" value="NOT_ANNOTATED_CDS"/>
    <property type="molecule type" value="Genomic_DNA"/>
</dbReference>
<dbReference type="Proteomes" id="UP000594261">
    <property type="component" value="Chromosome 3"/>
</dbReference>
<evidence type="ECO:0000313" key="3">
    <source>
        <dbReference type="EnsemblPlants" id="QL03p029584:mrna"/>
    </source>
</evidence>
<dbReference type="InterPro" id="IPR036533">
    <property type="entry name" value="BAG_dom_sf"/>
</dbReference>
<dbReference type="SUPFAM" id="SSF63491">
    <property type="entry name" value="BAG domain"/>
    <property type="match status" value="1"/>
</dbReference>
<dbReference type="SMART" id="SM00264">
    <property type="entry name" value="BAG"/>
    <property type="match status" value="1"/>
</dbReference>
<dbReference type="GO" id="GO:0051087">
    <property type="term" value="F:protein-folding chaperone binding"/>
    <property type="evidence" value="ECO:0007669"/>
    <property type="project" value="InterPro"/>
</dbReference>